<dbReference type="GO" id="GO:0046872">
    <property type="term" value="F:metal ion binding"/>
    <property type="evidence" value="ECO:0007669"/>
    <property type="project" value="UniProtKB-KW"/>
</dbReference>
<dbReference type="Gene3D" id="3.40.50.300">
    <property type="entry name" value="P-loop containing nucleotide triphosphate hydrolases"/>
    <property type="match status" value="1"/>
</dbReference>
<organism evidence="11 12">
    <name type="scientific">Leucothrix arctica</name>
    <dbReference type="NCBI Taxonomy" id="1481894"/>
    <lineage>
        <taxon>Bacteria</taxon>
        <taxon>Pseudomonadati</taxon>
        <taxon>Pseudomonadota</taxon>
        <taxon>Gammaproteobacteria</taxon>
        <taxon>Thiotrichales</taxon>
        <taxon>Thiotrichaceae</taxon>
        <taxon>Leucothrix</taxon>
    </lineage>
</organism>
<evidence type="ECO:0000256" key="7">
    <source>
        <dbReference type="ARBA" id="ARBA00022741"/>
    </source>
</evidence>
<evidence type="ECO:0000256" key="10">
    <source>
        <dbReference type="ARBA" id="ARBA00032441"/>
    </source>
</evidence>
<dbReference type="InterPro" id="IPR003442">
    <property type="entry name" value="T6A_TsaE"/>
</dbReference>
<reference evidence="11 12" key="1">
    <citation type="submission" date="2018-05" db="EMBL/GenBank/DDBJ databases">
        <title>Leucothrix arctica sp. nov., isolated from Arctic seawater.</title>
        <authorList>
            <person name="Choi A."/>
            <person name="Baek K."/>
        </authorList>
    </citation>
    <scope>NUCLEOTIDE SEQUENCE [LARGE SCALE GENOMIC DNA]</scope>
    <source>
        <strain evidence="11 12">IMCC9719</strain>
    </source>
</reference>
<evidence type="ECO:0000256" key="8">
    <source>
        <dbReference type="ARBA" id="ARBA00022840"/>
    </source>
</evidence>
<name>A0A317CEU2_9GAMM</name>
<dbReference type="EMBL" id="QGKL01000039">
    <property type="protein sequence ID" value="PWQ94652.1"/>
    <property type="molecule type" value="Genomic_DNA"/>
</dbReference>
<evidence type="ECO:0000313" key="11">
    <source>
        <dbReference type="EMBL" id="PWQ94652.1"/>
    </source>
</evidence>
<dbReference type="Proteomes" id="UP000245506">
    <property type="component" value="Unassembled WGS sequence"/>
</dbReference>
<keyword evidence="7" id="KW-0547">Nucleotide-binding</keyword>
<evidence type="ECO:0000256" key="2">
    <source>
        <dbReference type="ARBA" id="ARBA00007599"/>
    </source>
</evidence>
<keyword evidence="9" id="KW-0460">Magnesium</keyword>
<comment type="subcellular location">
    <subcellularLocation>
        <location evidence="1">Cytoplasm</location>
    </subcellularLocation>
</comment>
<dbReference type="GO" id="GO:0005737">
    <property type="term" value="C:cytoplasm"/>
    <property type="evidence" value="ECO:0007669"/>
    <property type="project" value="UniProtKB-SubCell"/>
</dbReference>
<evidence type="ECO:0000256" key="5">
    <source>
        <dbReference type="ARBA" id="ARBA00022694"/>
    </source>
</evidence>
<evidence type="ECO:0000256" key="1">
    <source>
        <dbReference type="ARBA" id="ARBA00004496"/>
    </source>
</evidence>
<dbReference type="GO" id="GO:0016740">
    <property type="term" value="F:transferase activity"/>
    <property type="evidence" value="ECO:0007669"/>
    <property type="project" value="UniProtKB-KW"/>
</dbReference>
<dbReference type="AlphaFoldDB" id="A0A317CEU2"/>
<protein>
    <recommendedName>
        <fullName evidence="3">tRNA threonylcarbamoyladenosine biosynthesis protein TsaE</fullName>
    </recommendedName>
    <alternativeName>
        <fullName evidence="10">t(6)A37 threonylcarbamoyladenosine biosynthesis protein TsaE</fullName>
    </alternativeName>
</protein>
<keyword evidence="4" id="KW-0963">Cytoplasm</keyword>
<dbReference type="InterPro" id="IPR027417">
    <property type="entry name" value="P-loop_NTPase"/>
</dbReference>
<sequence length="155" mass="17490">MNNSTQQDIQPPCTLSVQNEKEMMALGGQIARYLPVGGVVKLYGDLGAGKTTLVRGLLRSLGFEGTVKSPTYTLVEPYEVAERHIYHFDLYRLADPEELEYLGVRDYFRPDALCLLEWPDKAANFIPTADLEVHINYADQGRSITIKNQLNNQKQ</sequence>
<dbReference type="GO" id="GO:0002949">
    <property type="term" value="P:tRNA threonylcarbamoyladenosine modification"/>
    <property type="evidence" value="ECO:0007669"/>
    <property type="project" value="InterPro"/>
</dbReference>
<comment type="caution">
    <text evidence="11">The sequence shown here is derived from an EMBL/GenBank/DDBJ whole genome shotgun (WGS) entry which is preliminary data.</text>
</comment>
<dbReference type="PANTHER" id="PTHR33540:SF2">
    <property type="entry name" value="TRNA THREONYLCARBAMOYLADENOSINE BIOSYNTHESIS PROTEIN TSAE"/>
    <property type="match status" value="1"/>
</dbReference>
<keyword evidence="8" id="KW-0067">ATP-binding</keyword>
<comment type="similarity">
    <text evidence="2">Belongs to the TsaE family.</text>
</comment>
<dbReference type="Pfam" id="PF02367">
    <property type="entry name" value="TsaE"/>
    <property type="match status" value="1"/>
</dbReference>
<evidence type="ECO:0000256" key="3">
    <source>
        <dbReference type="ARBA" id="ARBA00019010"/>
    </source>
</evidence>
<dbReference type="PANTHER" id="PTHR33540">
    <property type="entry name" value="TRNA THREONYLCARBAMOYLADENOSINE BIOSYNTHESIS PROTEIN TSAE"/>
    <property type="match status" value="1"/>
</dbReference>
<evidence type="ECO:0000313" key="12">
    <source>
        <dbReference type="Proteomes" id="UP000245506"/>
    </source>
</evidence>
<keyword evidence="11" id="KW-0808">Transferase</keyword>
<dbReference type="GO" id="GO:0005524">
    <property type="term" value="F:ATP binding"/>
    <property type="evidence" value="ECO:0007669"/>
    <property type="project" value="UniProtKB-KW"/>
</dbReference>
<keyword evidence="12" id="KW-1185">Reference proteome</keyword>
<dbReference type="SUPFAM" id="SSF52540">
    <property type="entry name" value="P-loop containing nucleoside triphosphate hydrolases"/>
    <property type="match status" value="1"/>
</dbReference>
<evidence type="ECO:0000256" key="6">
    <source>
        <dbReference type="ARBA" id="ARBA00022723"/>
    </source>
</evidence>
<keyword evidence="5" id="KW-0819">tRNA processing</keyword>
<dbReference type="NCBIfam" id="TIGR00150">
    <property type="entry name" value="T6A_YjeE"/>
    <property type="match status" value="1"/>
</dbReference>
<dbReference type="OrthoDB" id="9800307at2"/>
<gene>
    <name evidence="11" type="ORF">DKT75_15275</name>
</gene>
<dbReference type="RefSeq" id="WP_109824301.1">
    <property type="nucleotide sequence ID" value="NZ_QGKL01000039.1"/>
</dbReference>
<evidence type="ECO:0000256" key="9">
    <source>
        <dbReference type="ARBA" id="ARBA00022842"/>
    </source>
</evidence>
<accession>A0A317CEU2</accession>
<evidence type="ECO:0000256" key="4">
    <source>
        <dbReference type="ARBA" id="ARBA00022490"/>
    </source>
</evidence>
<keyword evidence="6" id="KW-0479">Metal-binding</keyword>
<proteinExistence type="inferred from homology"/>